<evidence type="ECO:0000256" key="1">
    <source>
        <dbReference type="ARBA" id="ARBA00004571"/>
    </source>
</evidence>
<dbReference type="PANTHER" id="PTHR30069:SF29">
    <property type="entry name" value="HEMOGLOBIN AND HEMOGLOBIN-HAPTOGLOBIN-BINDING PROTEIN 1-RELATED"/>
    <property type="match status" value="1"/>
</dbReference>
<evidence type="ECO:0000256" key="8">
    <source>
        <dbReference type="ARBA" id="ARBA00023170"/>
    </source>
</evidence>
<dbReference type="SUPFAM" id="SSF56935">
    <property type="entry name" value="Porins"/>
    <property type="match status" value="1"/>
</dbReference>
<feature type="chain" id="PRO_5045890366" evidence="12">
    <location>
        <begin position="19"/>
        <end position="685"/>
    </location>
</feature>
<dbReference type="InterPro" id="IPR039426">
    <property type="entry name" value="TonB-dep_rcpt-like"/>
</dbReference>
<sequence length="685" mass="71432">MRSLVLALLAGTSSTAFAAEESGPDIVVTGAGLPARPGDIAFATAVIDRARIEANASDRLESVLSDVAGLQQFRRSDSRSANPTSQGISLRGIGGNASSRALLILDGVPQSDPFGGWVAFPAYATDRLGAIRVTRGGGSGYFGPGALAGTVELESAAPGQLAPLAASLAYGSRDSVDAQASATLVRGPGFATFSAAYARGDGFIPTVRESRGPVDRPAPYEQASGAFRGVVGIAPDSELQANVSAFTDRRERGTVFSGNGSDGADASLRLVGRGRWGWSALAYLQTRAFSSSFVSINAARSTATQTLDQYNTPATGLGARIEVAPPLGQGIDLRLGADTRDVSGHTEELFTYVNARPTRIRKAGGESRTTGIFADGSADLGAFKLSLGGRLDWWRIANGSLVERTIATGATLTNSIFPNRSGTEATGRAGLAWTPTGWLTVRGAGYRGWRLPTLNELYRPFRVGADATAANAALSPERLTGADGGVTLAPAANISLSATVFWNRLDDAIANVTAGMGPGNFPGVGFVAAGGVYRVRQNLDAIRSTGIELDASWTGGPFSARASWSHVDARVEASGAAAGLDGLRPAQTPRDQVSGTLAWRQRGFALSTTLRYTARQFDDDQNTRTLKPATTLDAYAAVPITKALSVEARGENLFDERVEAGISGANIVERATPRTLWIGLRYRGG</sequence>
<dbReference type="InterPro" id="IPR037066">
    <property type="entry name" value="Plug_dom_sf"/>
</dbReference>
<dbReference type="PROSITE" id="PS52016">
    <property type="entry name" value="TONB_DEPENDENT_REC_3"/>
    <property type="match status" value="1"/>
</dbReference>
<keyword evidence="2 10" id="KW-0813">Transport</keyword>
<keyword evidence="3 10" id="KW-1134">Transmembrane beta strand</keyword>
<dbReference type="RefSeq" id="WP_380890602.1">
    <property type="nucleotide sequence ID" value="NZ_JBHUDY010000002.1"/>
</dbReference>
<feature type="signal peptide" evidence="12">
    <location>
        <begin position="1"/>
        <end position="18"/>
    </location>
</feature>
<accession>A0ABW4I6X7</accession>
<protein>
    <submittedName>
        <fullName evidence="15">TonB-dependent receptor</fullName>
    </submittedName>
</protein>
<name>A0ABW4I6X7_9SPHN</name>
<evidence type="ECO:0000256" key="4">
    <source>
        <dbReference type="ARBA" id="ARBA00022692"/>
    </source>
</evidence>
<dbReference type="Gene3D" id="2.40.170.20">
    <property type="entry name" value="TonB-dependent receptor, beta-barrel domain"/>
    <property type="match status" value="1"/>
</dbReference>
<keyword evidence="6 11" id="KW-0798">TonB box</keyword>
<keyword evidence="5 12" id="KW-0732">Signal</keyword>
<proteinExistence type="inferred from homology"/>
<comment type="similarity">
    <text evidence="10 11">Belongs to the TonB-dependent receptor family.</text>
</comment>
<evidence type="ECO:0000256" key="2">
    <source>
        <dbReference type="ARBA" id="ARBA00022448"/>
    </source>
</evidence>
<evidence type="ECO:0000259" key="14">
    <source>
        <dbReference type="Pfam" id="PF07715"/>
    </source>
</evidence>
<keyword evidence="9 10" id="KW-0998">Cell outer membrane</keyword>
<gene>
    <name evidence="15" type="ORF">ACFSCW_14320</name>
</gene>
<keyword evidence="8 15" id="KW-0675">Receptor</keyword>
<evidence type="ECO:0000313" key="15">
    <source>
        <dbReference type="EMBL" id="MFD1612977.1"/>
    </source>
</evidence>
<feature type="domain" description="TonB-dependent receptor-like beta-barrel" evidence="13">
    <location>
        <begin position="241"/>
        <end position="653"/>
    </location>
</feature>
<dbReference type="PANTHER" id="PTHR30069">
    <property type="entry name" value="TONB-DEPENDENT OUTER MEMBRANE RECEPTOR"/>
    <property type="match status" value="1"/>
</dbReference>
<dbReference type="Proteomes" id="UP001597115">
    <property type="component" value="Unassembled WGS sequence"/>
</dbReference>
<evidence type="ECO:0000256" key="9">
    <source>
        <dbReference type="ARBA" id="ARBA00023237"/>
    </source>
</evidence>
<dbReference type="InterPro" id="IPR012910">
    <property type="entry name" value="Plug_dom"/>
</dbReference>
<evidence type="ECO:0000256" key="7">
    <source>
        <dbReference type="ARBA" id="ARBA00023136"/>
    </source>
</evidence>
<evidence type="ECO:0000256" key="12">
    <source>
        <dbReference type="SAM" id="SignalP"/>
    </source>
</evidence>
<dbReference type="Pfam" id="PF07715">
    <property type="entry name" value="Plug"/>
    <property type="match status" value="1"/>
</dbReference>
<evidence type="ECO:0000313" key="16">
    <source>
        <dbReference type="Proteomes" id="UP001597115"/>
    </source>
</evidence>
<evidence type="ECO:0000256" key="6">
    <source>
        <dbReference type="ARBA" id="ARBA00023077"/>
    </source>
</evidence>
<evidence type="ECO:0000256" key="11">
    <source>
        <dbReference type="RuleBase" id="RU003357"/>
    </source>
</evidence>
<dbReference type="EMBL" id="JBHUDY010000002">
    <property type="protein sequence ID" value="MFD1612977.1"/>
    <property type="molecule type" value="Genomic_DNA"/>
</dbReference>
<keyword evidence="7 10" id="KW-0472">Membrane</keyword>
<evidence type="ECO:0000256" key="3">
    <source>
        <dbReference type="ARBA" id="ARBA00022452"/>
    </source>
</evidence>
<dbReference type="InterPro" id="IPR036942">
    <property type="entry name" value="Beta-barrel_TonB_sf"/>
</dbReference>
<reference evidence="16" key="1">
    <citation type="journal article" date="2019" name="Int. J. Syst. Evol. Microbiol.">
        <title>The Global Catalogue of Microorganisms (GCM) 10K type strain sequencing project: providing services to taxonomists for standard genome sequencing and annotation.</title>
        <authorList>
            <consortium name="The Broad Institute Genomics Platform"/>
            <consortium name="The Broad Institute Genome Sequencing Center for Infectious Disease"/>
            <person name="Wu L."/>
            <person name="Ma J."/>
        </authorList>
    </citation>
    <scope>NUCLEOTIDE SEQUENCE [LARGE SCALE GENOMIC DNA]</scope>
    <source>
        <strain evidence="16">CGMCC 1.16275</strain>
    </source>
</reference>
<keyword evidence="16" id="KW-1185">Reference proteome</keyword>
<dbReference type="InterPro" id="IPR000531">
    <property type="entry name" value="Beta-barrel_TonB"/>
</dbReference>
<dbReference type="Pfam" id="PF00593">
    <property type="entry name" value="TonB_dep_Rec_b-barrel"/>
    <property type="match status" value="1"/>
</dbReference>
<organism evidence="15 16">
    <name type="scientific">Sphingomonas tabacisoli</name>
    <dbReference type="NCBI Taxonomy" id="2249466"/>
    <lineage>
        <taxon>Bacteria</taxon>
        <taxon>Pseudomonadati</taxon>
        <taxon>Pseudomonadota</taxon>
        <taxon>Alphaproteobacteria</taxon>
        <taxon>Sphingomonadales</taxon>
        <taxon>Sphingomonadaceae</taxon>
        <taxon>Sphingomonas</taxon>
    </lineage>
</organism>
<evidence type="ECO:0000256" key="10">
    <source>
        <dbReference type="PROSITE-ProRule" id="PRU01360"/>
    </source>
</evidence>
<evidence type="ECO:0000259" key="13">
    <source>
        <dbReference type="Pfam" id="PF00593"/>
    </source>
</evidence>
<comment type="caution">
    <text evidence="15">The sequence shown here is derived from an EMBL/GenBank/DDBJ whole genome shotgun (WGS) entry which is preliminary data.</text>
</comment>
<keyword evidence="4 10" id="KW-0812">Transmembrane</keyword>
<dbReference type="Gene3D" id="2.170.130.10">
    <property type="entry name" value="TonB-dependent receptor, plug domain"/>
    <property type="match status" value="1"/>
</dbReference>
<evidence type="ECO:0000256" key="5">
    <source>
        <dbReference type="ARBA" id="ARBA00022729"/>
    </source>
</evidence>
<comment type="subcellular location">
    <subcellularLocation>
        <location evidence="1 10">Cell outer membrane</location>
        <topology evidence="1 10">Multi-pass membrane protein</topology>
    </subcellularLocation>
</comment>
<feature type="domain" description="TonB-dependent receptor plug" evidence="14">
    <location>
        <begin position="39"/>
        <end position="150"/>
    </location>
</feature>